<evidence type="ECO:0000313" key="1">
    <source>
        <dbReference type="EMBL" id="KIK00901.1"/>
    </source>
</evidence>
<name>A0A0C9X767_9AGAR</name>
<keyword evidence="2" id="KW-1185">Reference proteome</keyword>
<gene>
    <name evidence="1" type="ORF">K443DRAFT_664069</name>
</gene>
<evidence type="ECO:0000313" key="2">
    <source>
        <dbReference type="Proteomes" id="UP000054477"/>
    </source>
</evidence>
<dbReference type="EMBL" id="KN838616">
    <property type="protein sequence ID" value="KIK00901.1"/>
    <property type="molecule type" value="Genomic_DNA"/>
</dbReference>
<dbReference type="AlphaFoldDB" id="A0A0C9X767"/>
<dbReference type="HOGENOM" id="CLU_2984537_0_0_1"/>
<reference evidence="2" key="2">
    <citation type="submission" date="2015-01" db="EMBL/GenBank/DDBJ databases">
        <title>Evolutionary Origins and Diversification of the Mycorrhizal Mutualists.</title>
        <authorList>
            <consortium name="DOE Joint Genome Institute"/>
            <consortium name="Mycorrhizal Genomics Consortium"/>
            <person name="Kohler A."/>
            <person name="Kuo A."/>
            <person name="Nagy L.G."/>
            <person name="Floudas D."/>
            <person name="Copeland A."/>
            <person name="Barry K.W."/>
            <person name="Cichocki N."/>
            <person name="Veneault-Fourrey C."/>
            <person name="LaButti K."/>
            <person name="Lindquist E.A."/>
            <person name="Lipzen A."/>
            <person name="Lundell T."/>
            <person name="Morin E."/>
            <person name="Murat C."/>
            <person name="Riley R."/>
            <person name="Ohm R."/>
            <person name="Sun H."/>
            <person name="Tunlid A."/>
            <person name="Henrissat B."/>
            <person name="Grigoriev I.V."/>
            <person name="Hibbett D.S."/>
            <person name="Martin F."/>
        </authorList>
    </citation>
    <scope>NUCLEOTIDE SEQUENCE [LARGE SCALE GENOMIC DNA]</scope>
    <source>
        <strain evidence="2">LaAM-08-1</strain>
    </source>
</reference>
<protein>
    <submittedName>
        <fullName evidence="1">Uncharacterized protein</fullName>
    </submittedName>
</protein>
<organism evidence="1 2">
    <name type="scientific">Laccaria amethystina LaAM-08-1</name>
    <dbReference type="NCBI Taxonomy" id="1095629"/>
    <lineage>
        <taxon>Eukaryota</taxon>
        <taxon>Fungi</taxon>
        <taxon>Dikarya</taxon>
        <taxon>Basidiomycota</taxon>
        <taxon>Agaricomycotina</taxon>
        <taxon>Agaricomycetes</taxon>
        <taxon>Agaricomycetidae</taxon>
        <taxon>Agaricales</taxon>
        <taxon>Agaricineae</taxon>
        <taxon>Hydnangiaceae</taxon>
        <taxon>Laccaria</taxon>
    </lineage>
</organism>
<feature type="non-terminal residue" evidence="1">
    <location>
        <position position="1"/>
    </location>
</feature>
<reference evidence="1 2" key="1">
    <citation type="submission" date="2014-04" db="EMBL/GenBank/DDBJ databases">
        <authorList>
            <consortium name="DOE Joint Genome Institute"/>
            <person name="Kuo A."/>
            <person name="Kohler A."/>
            <person name="Nagy L.G."/>
            <person name="Floudas D."/>
            <person name="Copeland A."/>
            <person name="Barry K.W."/>
            <person name="Cichocki N."/>
            <person name="Veneault-Fourrey C."/>
            <person name="LaButti K."/>
            <person name="Lindquist E.A."/>
            <person name="Lipzen A."/>
            <person name="Lundell T."/>
            <person name="Morin E."/>
            <person name="Murat C."/>
            <person name="Sun H."/>
            <person name="Tunlid A."/>
            <person name="Henrissat B."/>
            <person name="Grigoriev I.V."/>
            <person name="Hibbett D.S."/>
            <person name="Martin F."/>
            <person name="Nordberg H.P."/>
            <person name="Cantor M.N."/>
            <person name="Hua S.X."/>
        </authorList>
    </citation>
    <scope>NUCLEOTIDE SEQUENCE [LARGE SCALE GENOMIC DNA]</scope>
    <source>
        <strain evidence="1 2">LaAM-08-1</strain>
    </source>
</reference>
<proteinExistence type="predicted"/>
<dbReference type="Proteomes" id="UP000054477">
    <property type="component" value="Unassembled WGS sequence"/>
</dbReference>
<sequence>EPLQSRTLRAHSRPPGICAPSIHLAHAPSIIPLTFVYLMHDHTRAIDRCTLSTYLNLY</sequence>
<accession>A0A0C9X767</accession>